<protein>
    <submittedName>
        <fullName evidence="3">Uncharacterized protein</fullName>
    </submittedName>
</protein>
<dbReference type="KEGG" id="bok:DM82_4340"/>
<dbReference type="Proteomes" id="UP000029424">
    <property type="component" value="Chromosome 2"/>
</dbReference>
<feature type="region of interest" description="Disordered" evidence="2">
    <location>
        <begin position="67"/>
        <end position="86"/>
    </location>
</feature>
<feature type="coiled-coil region" evidence="1">
    <location>
        <begin position="13"/>
        <end position="40"/>
    </location>
</feature>
<gene>
    <name evidence="3" type="ORF">DM82_4340</name>
</gene>
<dbReference type="RefSeq" id="WP_010107805.1">
    <property type="nucleotide sequence ID" value="NZ_CP008727.1"/>
</dbReference>
<accession>A0AAI8BAL4</accession>
<evidence type="ECO:0000256" key="1">
    <source>
        <dbReference type="SAM" id="Coils"/>
    </source>
</evidence>
<sequence>MIQILLRLLAKLAAVIEAAAEREQKKCEQALKEAAALVSKANSHRNATRQGRQVAAALKEVVRGPAPVIPGGAEVDPSTVPQQPAQ</sequence>
<keyword evidence="1" id="KW-0175">Coiled coil</keyword>
<evidence type="ECO:0000313" key="3">
    <source>
        <dbReference type="EMBL" id="AIO68732.1"/>
    </source>
</evidence>
<dbReference type="AlphaFoldDB" id="A0AAI8BAL4"/>
<proteinExistence type="predicted"/>
<evidence type="ECO:0000313" key="4">
    <source>
        <dbReference type="Proteomes" id="UP000029424"/>
    </source>
</evidence>
<organism evidence="3 4">
    <name type="scientific">Burkholderia oklahomensis</name>
    <dbReference type="NCBI Taxonomy" id="342113"/>
    <lineage>
        <taxon>Bacteria</taxon>
        <taxon>Pseudomonadati</taxon>
        <taxon>Pseudomonadota</taxon>
        <taxon>Betaproteobacteria</taxon>
        <taxon>Burkholderiales</taxon>
        <taxon>Burkholderiaceae</taxon>
        <taxon>Burkholderia</taxon>
        <taxon>pseudomallei group</taxon>
    </lineage>
</organism>
<keyword evidence="4" id="KW-1185">Reference proteome</keyword>
<dbReference type="EMBL" id="CP008727">
    <property type="protein sequence ID" value="AIO68732.1"/>
    <property type="molecule type" value="Genomic_DNA"/>
</dbReference>
<name>A0AAI8BAL4_9BURK</name>
<reference evidence="3 4" key="1">
    <citation type="submission" date="2014-06" db="EMBL/GenBank/DDBJ databases">
        <authorList>
            <person name="Bishop-Lilly K.A."/>
            <person name="Broomall S.M."/>
            <person name="Chain P.S."/>
            <person name="Chertkov O."/>
            <person name="Coyne S.R."/>
            <person name="Daligault H.E."/>
            <person name="Davenport K.W."/>
            <person name="Erkkila T."/>
            <person name="Frey K.G."/>
            <person name="Gibbons H.S."/>
            <person name="Gu W."/>
            <person name="Jaissle J."/>
            <person name="Johnson S.L."/>
            <person name="Koroleva G.I."/>
            <person name="Ladner J.T."/>
            <person name="Lo C.-C."/>
            <person name="Minogue T.D."/>
            <person name="Munk C."/>
            <person name="Palacios G.F."/>
            <person name="Redden C.L."/>
            <person name="Rosenzweig C.N."/>
            <person name="Scholz M.B."/>
            <person name="Teshima H."/>
            <person name="Xu Y."/>
        </authorList>
    </citation>
    <scope>NUCLEOTIDE SEQUENCE [LARGE SCALE GENOMIC DNA]</scope>
    <source>
        <strain evidence="3 4">EO147</strain>
    </source>
</reference>
<evidence type="ECO:0000256" key="2">
    <source>
        <dbReference type="SAM" id="MobiDB-lite"/>
    </source>
</evidence>